<evidence type="ECO:0000256" key="1">
    <source>
        <dbReference type="SAM" id="MobiDB-lite"/>
    </source>
</evidence>
<accession>A0ABV5JMQ3</accession>
<reference evidence="3 4" key="1">
    <citation type="submission" date="2024-09" db="EMBL/GenBank/DDBJ databases">
        <authorList>
            <person name="Sun Q."/>
            <person name="Mori K."/>
        </authorList>
    </citation>
    <scope>NUCLEOTIDE SEQUENCE [LARGE SCALE GENOMIC DNA]</scope>
    <source>
        <strain evidence="3 4">CCM 7659</strain>
    </source>
</reference>
<feature type="signal peptide" evidence="2">
    <location>
        <begin position="1"/>
        <end position="30"/>
    </location>
</feature>
<evidence type="ECO:0000313" key="4">
    <source>
        <dbReference type="Proteomes" id="UP001589700"/>
    </source>
</evidence>
<evidence type="ECO:0000313" key="3">
    <source>
        <dbReference type="EMBL" id="MFB9259006.1"/>
    </source>
</evidence>
<sequence>MRSSGGGARVRVAAAVVVALAAMAAGTACSARPADRMIEFDMLVAEIEEMPGVARVHSRYYNNDEQGSIVSARVEIEDAAAVEQVAAISDLVKENNTRVGYDGYDKTLQFIRSNRNAIYTNYSEFDVGWDGWATELDAPAGCWLEVTSRYDDLLVTSVRDGRGADQGDSGGGEPPLPFDPPRTVLDVHFPPDADENVRVEEALPLCLDYGGPDGENTVRFRLDGPDIELLDDTSADRALELHRKLAFTERPYAVTEIIVLDGDPVEVTVEAPEGAPVPDGDVVFRDLASEAGVERVIVMTYSTRGDRMLPGVRGPVATEVRPESDRGR</sequence>
<protein>
    <recommendedName>
        <fullName evidence="5">GerMN domain-containing protein</fullName>
    </recommendedName>
</protein>
<dbReference type="RefSeq" id="WP_182631423.1">
    <property type="nucleotide sequence ID" value="NZ_JAALDM010000053.1"/>
</dbReference>
<dbReference type="Proteomes" id="UP001589700">
    <property type="component" value="Unassembled WGS sequence"/>
</dbReference>
<evidence type="ECO:0008006" key="5">
    <source>
        <dbReference type="Google" id="ProtNLM"/>
    </source>
</evidence>
<organism evidence="3 4">
    <name type="scientific">Dietzia aerolata</name>
    <dbReference type="NCBI Taxonomy" id="595984"/>
    <lineage>
        <taxon>Bacteria</taxon>
        <taxon>Bacillati</taxon>
        <taxon>Actinomycetota</taxon>
        <taxon>Actinomycetes</taxon>
        <taxon>Mycobacteriales</taxon>
        <taxon>Dietziaceae</taxon>
        <taxon>Dietzia</taxon>
    </lineage>
</organism>
<feature type="region of interest" description="Disordered" evidence="1">
    <location>
        <begin position="160"/>
        <end position="179"/>
    </location>
</feature>
<gene>
    <name evidence="3" type="ORF">ACFFVD_04255</name>
</gene>
<proteinExistence type="predicted"/>
<comment type="caution">
    <text evidence="3">The sequence shown here is derived from an EMBL/GenBank/DDBJ whole genome shotgun (WGS) entry which is preliminary data.</text>
</comment>
<feature type="chain" id="PRO_5045572337" description="GerMN domain-containing protein" evidence="2">
    <location>
        <begin position="31"/>
        <end position="328"/>
    </location>
</feature>
<keyword evidence="4" id="KW-1185">Reference proteome</keyword>
<name>A0ABV5JMQ3_9ACTN</name>
<evidence type="ECO:0000256" key="2">
    <source>
        <dbReference type="SAM" id="SignalP"/>
    </source>
</evidence>
<dbReference type="EMBL" id="JBHMDY010000002">
    <property type="protein sequence ID" value="MFB9259006.1"/>
    <property type="molecule type" value="Genomic_DNA"/>
</dbReference>
<keyword evidence="2" id="KW-0732">Signal</keyword>
<dbReference type="PROSITE" id="PS51257">
    <property type="entry name" value="PROKAR_LIPOPROTEIN"/>
    <property type="match status" value="1"/>
</dbReference>